<sequence>MFSAPPRLSNLFVMYFVPFVTLAVLNVSIWRASPTRSEEKELHAPLVSNLLEALNSSVNFAVYYMFGEKFRRTFLNIMCWRAEDRPTRDSPARMTETSRERSVNQLTYASRPSRKKSN</sequence>
<feature type="region of interest" description="Disordered" evidence="1">
    <location>
        <begin position="85"/>
        <end position="118"/>
    </location>
</feature>
<keyword evidence="2" id="KW-1133">Transmembrane helix</keyword>
<comment type="caution">
    <text evidence="3">The sequence shown here is derived from an EMBL/GenBank/DDBJ whole genome shotgun (WGS) entry which is preliminary data.</text>
</comment>
<evidence type="ECO:0008006" key="5">
    <source>
        <dbReference type="Google" id="ProtNLM"/>
    </source>
</evidence>
<dbReference type="Gene3D" id="1.20.1070.10">
    <property type="entry name" value="Rhodopsin 7-helix transmembrane proteins"/>
    <property type="match status" value="1"/>
</dbReference>
<name>A0AAV6TK44_9ARAC</name>
<evidence type="ECO:0000313" key="3">
    <source>
        <dbReference type="EMBL" id="KAG8171978.1"/>
    </source>
</evidence>
<keyword evidence="2" id="KW-0472">Membrane</keyword>
<dbReference type="PANTHER" id="PTHR46641">
    <property type="entry name" value="FMRFAMIDE RECEPTOR-RELATED"/>
    <property type="match status" value="1"/>
</dbReference>
<organism evidence="3 4">
    <name type="scientific">Oedothorax gibbosus</name>
    <dbReference type="NCBI Taxonomy" id="931172"/>
    <lineage>
        <taxon>Eukaryota</taxon>
        <taxon>Metazoa</taxon>
        <taxon>Ecdysozoa</taxon>
        <taxon>Arthropoda</taxon>
        <taxon>Chelicerata</taxon>
        <taxon>Arachnida</taxon>
        <taxon>Araneae</taxon>
        <taxon>Araneomorphae</taxon>
        <taxon>Entelegynae</taxon>
        <taxon>Araneoidea</taxon>
        <taxon>Linyphiidae</taxon>
        <taxon>Erigoninae</taxon>
        <taxon>Oedothorax</taxon>
    </lineage>
</organism>
<feature type="transmembrane region" description="Helical" evidence="2">
    <location>
        <begin position="12"/>
        <end position="30"/>
    </location>
</feature>
<evidence type="ECO:0000256" key="1">
    <source>
        <dbReference type="SAM" id="MobiDB-lite"/>
    </source>
</evidence>
<gene>
    <name evidence="3" type="ORF">JTE90_008580</name>
</gene>
<proteinExistence type="predicted"/>
<reference evidence="3 4" key="1">
    <citation type="journal article" date="2022" name="Nat. Ecol. Evol.">
        <title>A masculinizing supergene underlies an exaggerated male reproductive morph in a spider.</title>
        <authorList>
            <person name="Hendrickx F."/>
            <person name="De Corte Z."/>
            <person name="Sonet G."/>
            <person name="Van Belleghem S.M."/>
            <person name="Kostlbacher S."/>
            <person name="Vangestel C."/>
        </authorList>
    </citation>
    <scope>NUCLEOTIDE SEQUENCE [LARGE SCALE GENOMIC DNA]</scope>
    <source>
        <strain evidence="3">W744_W776</strain>
    </source>
</reference>
<dbReference type="InterPro" id="IPR052954">
    <property type="entry name" value="GPCR-Ligand_Int"/>
</dbReference>
<dbReference type="EMBL" id="JAFNEN010003309">
    <property type="protein sequence ID" value="KAG8171978.1"/>
    <property type="molecule type" value="Genomic_DNA"/>
</dbReference>
<dbReference type="PANTHER" id="PTHR46641:SF2">
    <property type="entry name" value="FMRFAMIDE RECEPTOR"/>
    <property type="match status" value="1"/>
</dbReference>
<keyword evidence="4" id="KW-1185">Reference proteome</keyword>
<keyword evidence="2" id="KW-0812">Transmembrane</keyword>
<accession>A0AAV6TK44</accession>
<protein>
    <recommendedName>
        <fullName evidence="5">G-protein coupled receptors family 1 profile domain-containing protein</fullName>
    </recommendedName>
</protein>
<dbReference type="Proteomes" id="UP000827092">
    <property type="component" value="Unassembled WGS sequence"/>
</dbReference>
<dbReference type="AlphaFoldDB" id="A0AAV6TK44"/>
<evidence type="ECO:0000313" key="4">
    <source>
        <dbReference type="Proteomes" id="UP000827092"/>
    </source>
</evidence>
<feature type="compositionally biased region" description="Basic and acidic residues" evidence="1">
    <location>
        <begin position="85"/>
        <end position="102"/>
    </location>
</feature>
<dbReference type="SUPFAM" id="SSF81321">
    <property type="entry name" value="Family A G protein-coupled receptor-like"/>
    <property type="match status" value="1"/>
</dbReference>
<evidence type="ECO:0000256" key="2">
    <source>
        <dbReference type="SAM" id="Phobius"/>
    </source>
</evidence>